<evidence type="ECO:0000313" key="4">
    <source>
        <dbReference type="EMBL" id="SFV23187.1"/>
    </source>
</evidence>
<dbReference type="Gene3D" id="3.40.190.120">
    <property type="entry name" value="Osmoprotection protein (prox), domain 2"/>
    <property type="match status" value="1"/>
</dbReference>
<dbReference type="Proteomes" id="UP000198881">
    <property type="component" value="Unassembled WGS sequence"/>
</dbReference>
<name>A0A1I7MMQ0_9MICC</name>
<evidence type="ECO:0000256" key="1">
    <source>
        <dbReference type="SAM" id="MobiDB-lite"/>
    </source>
</evidence>
<gene>
    <name evidence="4" type="ORF">SAMN04487966_10687</name>
</gene>
<dbReference type="GO" id="GO:0022857">
    <property type="term" value="F:transmembrane transporter activity"/>
    <property type="evidence" value="ECO:0007669"/>
    <property type="project" value="InterPro"/>
</dbReference>
<dbReference type="Pfam" id="PF04069">
    <property type="entry name" value="OpuAC"/>
    <property type="match status" value="1"/>
</dbReference>
<dbReference type="InterPro" id="IPR007210">
    <property type="entry name" value="ABC_Gly_betaine_transp_sub-bd"/>
</dbReference>
<dbReference type="STRING" id="574650.SAMN04487966_10687"/>
<feature type="compositionally biased region" description="Low complexity" evidence="1">
    <location>
        <begin position="33"/>
        <end position="44"/>
    </location>
</feature>
<feature type="region of interest" description="Disordered" evidence="1">
    <location>
        <begin position="33"/>
        <end position="53"/>
    </location>
</feature>
<dbReference type="EMBL" id="FPCG01000006">
    <property type="protein sequence ID" value="SFV23187.1"/>
    <property type="molecule type" value="Genomic_DNA"/>
</dbReference>
<reference evidence="4 5" key="1">
    <citation type="submission" date="2016-10" db="EMBL/GenBank/DDBJ databases">
        <authorList>
            <person name="de Groot N.N."/>
        </authorList>
    </citation>
    <scope>NUCLEOTIDE SEQUENCE [LARGE SCALE GENOMIC DNA]</scope>
    <source>
        <strain evidence="4 5">CGMCC 1.7054</strain>
    </source>
</reference>
<protein>
    <submittedName>
        <fullName evidence="4">Osmoprotectant transport system substrate-binding protein</fullName>
    </submittedName>
</protein>
<keyword evidence="2" id="KW-0732">Signal</keyword>
<dbReference type="Gene3D" id="3.40.190.10">
    <property type="entry name" value="Periplasmic binding protein-like II"/>
    <property type="match status" value="1"/>
</dbReference>
<dbReference type="CDD" id="cd13606">
    <property type="entry name" value="PBP2_ProX_like"/>
    <property type="match status" value="1"/>
</dbReference>
<dbReference type="AlphaFoldDB" id="A0A1I7MMQ0"/>
<evidence type="ECO:0000313" key="5">
    <source>
        <dbReference type="Proteomes" id="UP000198881"/>
    </source>
</evidence>
<evidence type="ECO:0000259" key="3">
    <source>
        <dbReference type="Pfam" id="PF04069"/>
    </source>
</evidence>
<keyword evidence="5" id="KW-1185">Reference proteome</keyword>
<organism evidence="4 5">
    <name type="scientific">Micrococcus terreus</name>
    <dbReference type="NCBI Taxonomy" id="574650"/>
    <lineage>
        <taxon>Bacteria</taxon>
        <taxon>Bacillati</taxon>
        <taxon>Actinomycetota</taxon>
        <taxon>Actinomycetes</taxon>
        <taxon>Micrococcales</taxon>
        <taxon>Micrococcaceae</taxon>
        <taxon>Micrococcus</taxon>
    </lineage>
</organism>
<accession>A0A1I7MMQ0</accession>
<sequence length="321" mass="33648">MSTTPRTVISRPLFAGVGLAALLALSACGSSDPLGGGSSSPAGDTGTASGPAEGQTLVIGSQQYYSNEIIAELYAQALEDEGYTVDRQYQIGQREVYLPEVESGAIDVFPEYSGNLLQYYDKDTEAASAEEVNTALTEALPEGLSALEPAEATDQDSYNVTQEFADEHGLSSLADLSTVGSALKVAANSEFEARPYGPQGLSETYGVDVTVVPVEDSGGPLTVKALTDGDVQLADIYSADPSIETNGFVTLEDPENLILPQNITPIVSDKVDPGAAAAIEEVNALLTTEELISLNRTSVEDQAASKDVARTWLEEQGLLEG</sequence>
<feature type="chain" id="PRO_5038391688" evidence="2">
    <location>
        <begin position="27"/>
        <end position="321"/>
    </location>
</feature>
<dbReference type="PROSITE" id="PS51257">
    <property type="entry name" value="PROKAR_LIPOPROTEIN"/>
    <property type="match status" value="1"/>
</dbReference>
<proteinExistence type="predicted"/>
<feature type="signal peptide" evidence="2">
    <location>
        <begin position="1"/>
        <end position="26"/>
    </location>
</feature>
<feature type="domain" description="ABC-type glycine betaine transport system substrate-binding" evidence="3">
    <location>
        <begin position="56"/>
        <end position="315"/>
    </location>
</feature>
<dbReference type="OrthoDB" id="9781705at2"/>
<dbReference type="RefSeq" id="WP_091697294.1">
    <property type="nucleotide sequence ID" value="NZ_FPCG01000006.1"/>
</dbReference>
<evidence type="ECO:0000256" key="2">
    <source>
        <dbReference type="SAM" id="SignalP"/>
    </source>
</evidence>
<dbReference type="GO" id="GO:0043190">
    <property type="term" value="C:ATP-binding cassette (ABC) transporter complex"/>
    <property type="evidence" value="ECO:0007669"/>
    <property type="project" value="InterPro"/>
</dbReference>
<dbReference type="SUPFAM" id="SSF53850">
    <property type="entry name" value="Periplasmic binding protein-like II"/>
    <property type="match status" value="1"/>
</dbReference>